<evidence type="ECO:0000256" key="5">
    <source>
        <dbReference type="ARBA" id="ARBA00022692"/>
    </source>
</evidence>
<dbReference type="InterPro" id="IPR001626">
    <property type="entry name" value="ABC_TroCD"/>
</dbReference>
<evidence type="ECO:0000256" key="8">
    <source>
        <dbReference type="RuleBase" id="RU003943"/>
    </source>
</evidence>
<evidence type="ECO:0000256" key="2">
    <source>
        <dbReference type="ARBA" id="ARBA00008034"/>
    </source>
</evidence>
<keyword evidence="6 9" id="KW-1133">Transmembrane helix</keyword>
<evidence type="ECO:0000313" key="10">
    <source>
        <dbReference type="EMBL" id="ACO48239.1"/>
    </source>
</evidence>
<feature type="transmembrane region" description="Helical" evidence="9">
    <location>
        <begin position="20"/>
        <end position="38"/>
    </location>
</feature>
<keyword evidence="7 9" id="KW-0472">Membrane</keyword>
<proteinExistence type="inferred from homology"/>
<accession>C1D410</accession>
<evidence type="ECO:0000256" key="7">
    <source>
        <dbReference type="ARBA" id="ARBA00023136"/>
    </source>
</evidence>
<dbReference type="OrthoDB" id="9798540at2"/>
<evidence type="ECO:0000256" key="4">
    <source>
        <dbReference type="ARBA" id="ARBA00022475"/>
    </source>
</evidence>
<protein>
    <submittedName>
        <fullName evidence="10">Putative manganese/zinc ABC transporter, permease component</fullName>
    </submittedName>
</protein>
<evidence type="ECO:0000256" key="9">
    <source>
        <dbReference type="SAM" id="Phobius"/>
    </source>
</evidence>
<evidence type="ECO:0000256" key="1">
    <source>
        <dbReference type="ARBA" id="ARBA00004651"/>
    </source>
</evidence>
<gene>
    <name evidence="10" type="ordered locus">Deide_3p02740</name>
</gene>
<keyword evidence="11" id="KW-1185">Reference proteome</keyword>
<keyword evidence="5 8" id="KW-0812">Transmembrane</keyword>
<name>C1D410_DEIDV</name>
<comment type="subcellular location">
    <subcellularLocation>
        <location evidence="1 8">Cell membrane</location>
        <topology evidence="1 8">Multi-pass membrane protein</topology>
    </subcellularLocation>
</comment>
<dbReference type="PANTHER" id="PTHR30477">
    <property type="entry name" value="ABC-TRANSPORTER METAL-BINDING PROTEIN"/>
    <property type="match status" value="1"/>
</dbReference>
<dbReference type="SUPFAM" id="SSF81345">
    <property type="entry name" value="ABC transporter involved in vitamin B12 uptake, BtuC"/>
    <property type="match status" value="1"/>
</dbReference>
<feature type="transmembrane region" description="Helical" evidence="9">
    <location>
        <begin position="139"/>
        <end position="164"/>
    </location>
</feature>
<keyword evidence="10" id="KW-0614">Plasmid</keyword>
<keyword evidence="4" id="KW-1003">Cell membrane</keyword>
<dbReference type="GO" id="GO:0010043">
    <property type="term" value="P:response to zinc ion"/>
    <property type="evidence" value="ECO:0007669"/>
    <property type="project" value="TreeGrafter"/>
</dbReference>
<dbReference type="Gene3D" id="1.10.3470.10">
    <property type="entry name" value="ABC transporter involved in vitamin B12 uptake, BtuC"/>
    <property type="match status" value="1"/>
</dbReference>
<geneLocation type="plasmid" evidence="11">
    <name>pDeide3</name>
</geneLocation>
<sequence>MNVEFLLSVFTDYTLRNVALGSALLGITGGIVGAFAVLRRQSLLGDALSHAALPGIGLAFLLSGGKAPLWLLLGGGATAWLAALAMITVLRFTRLSEDAALGTMLASFFGFGIALLTFIQNGSNASQSGLDKFLFGQAATIVAADVILMAILAALALGAVMLLFKEFKLVSFDPAYAATLGVPAPLIGTVMTSLAVVAVMIGLQSVGVVLMAAMLVAPAVAARQWTDHLGKMLLLSAGFGAASGVAGALVSAAVTNLPTGPLVIVAISILMIFSLLFAPLRGLLWARISASRRDRNLRESTRRIVPPLGHLHDQGVQHER</sequence>
<feature type="transmembrane region" description="Helical" evidence="9">
    <location>
        <begin position="201"/>
        <end position="221"/>
    </location>
</feature>
<dbReference type="PANTHER" id="PTHR30477:SF3">
    <property type="entry name" value="METAL TRANSPORT SYSTEM MEMBRANE PROTEIN CT_069-RELATED"/>
    <property type="match status" value="1"/>
</dbReference>
<dbReference type="Proteomes" id="UP000002208">
    <property type="component" value="Plasmid 3"/>
</dbReference>
<feature type="transmembrane region" description="Helical" evidence="9">
    <location>
        <begin position="260"/>
        <end position="284"/>
    </location>
</feature>
<evidence type="ECO:0000256" key="3">
    <source>
        <dbReference type="ARBA" id="ARBA00022448"/>
    </source>
</evidence>
<dbReference type="InterPro" id="IPR037294">
    <property type="entry name" value="ABC_BtuC-like"/>
</dbReference>
<dbReference type="GO" id="GO:0043190">
    <property type="term" value="C:ATP-binding cassette (ABC) transporter complex"/>
    <property type="evidence" value="ECO:0007669"/>
    <property type="project" value="InterPro"/>
</dbReference>
<dbReference type="CDD" id="cd06550">
    <property type="entry name" value="TM_ABC_iron-siderophores_like"/>
    <property type="match status" value="1"/>
</dbReference>
<dbReference type="Pfam" id="PF00950">
    <property type="entry name" value="ABC-3"/>
    <property type="match status" value="1"/>
</dbReference>
<organism evidence="10 11">
    <name type="scientific">Deinococcus deserti (strain DSM 17065 / CIP 109153 / LMG 22923 / VCD115)</name>
    <dbReference type="NCBI Taxonomy" id="546414"/>
    <lineage>
        <taxon>Bacteria</taxon>
        <taxon>Thermotogati</taxon>
        <taxon>Deinococcota</taxon>
        <taxon>Deinococci</taxon>
        <taxon>Deinococcales</taxon>
        <taxon>Deinococcaceae</taxon>
        <taxon>Deinococcus</taxon>
    </lineage>
</organism>
<keyword evidence="3 8" id="KW-0813">Transport</keyword>
<feature type="transmembrane region" description="Helical" evidence="9">
    <location>
        <begin position="233"/>
        <end position="254"/>
    </location>
</feature>
<dbReference type="GO" id="GO:0055085">
    <property type="term" value="P:transmembrane transport"/>
    <property type="evidence" value="ECO:0007669"/>
    <property type="project" value="InterPro"/>
</dbReference>
<dbReference type="RefSeq" id="WP_012695111.1">
    <property type="nucleotide sequence ID" value="NC_012528.1"/>
</dbReference>
<dbReference type="EMBL" id="CP001117">
    <property type="protein sequence ID" value="ACO48239.1"/>
    <property type="molecule type" value="Genomic_DNA"/>
</dbReference>
<feature type="transmembrane region" description="Helical" evidence="9">
    <location>
        <begin position="176"/>
        <end position="195"/>
    </location>
</feature>
<feature type="transmembrane region" description="Helical" evidence="9">
    <location>
        <begin position="43"/>
        <end position="63"/>
    </location>
</feature>
<feature type="transmembrane region" description="Helical" evidence="9">
    <location>
        <begin position="99"/>
        <end position="119"/>
    </location>
</feature>
<evidence type="ECO:0000313" key="11">
    <source>
        <dbReference type="Proteomes" id="UP000002208"/>
    </source>
</evidence>
<evidence type="ECO:0000256" key="6">
    <source>
        <dbReference type="ARBA" id="ARBA00022989"/>
    </source>
</evidence>
<comment type="similarity">
    <text evidence="2 8">Belongs to the ABC-3 integral membrane protein family.</text>
</comment>
<dbReference type="HOGENOM" id="CLU_028808_0_0_0"/>
<feature type="transmembrane region" description="Helical" evidence="9">
    <location>
        <begin position="69"/>
        <end position="92"/>
    </location>
</feature>
<dbReference type="KEGG" id="ddr:Deide_3p02740"/>
<reference evidence="10 11" key="1">
    <citation type="journal article" date="2009" name="PLoS Genet.">
        <title>Alliance of proteomics and genomics to unravel the specificities of Sahara bacterium Deinococcus deserti.</title>
        <authorList>
            <person name="de Groot A."/>
            <person name="Dulermo R."/>
            <person name="Ortet P."/>
            <person name="Blanchard L."/>
            <person name="Guerin P."/>
            <person name="Fernandez B."/>
            <person name="Vacherie B."/>
            <person name="Dossat C."/>
            <person name="Jolivet E."/>
            <person name="Siguier P."/>
            <person name="Chandler M."/>
            <person name="Barakat M."/>
            <person name="Dedieu A."/>
            <person name="Barbe V."/>
            <person name="Heulin T."/>
            <person name="Sommer S."/>
            <person name="Achouak W."/>
            <person name="Armengaud J."/>
        </authorList>
    </citation>
    <scope>NUCLEOTIDE SEQUENCE [LARGE SCALE GENOMIC DNA]</scope>
    <source>
        <strain evidence="11">DSM 17065 / CIP 109153 / LMG 22923 / VCD115</strain>
        <plasmid evidence="11">pDeide3</plasmid>
    </source>
</reference>
<dbReference type="AlphaFoldDB" id="C1D410"/>